<organism evidence="1 2">
    <name type="scientific">Sphaerisporangium rubeum</name>
    <dbReference type="NCBI Taxonomy" id="321317"/>
    <lineage>
        <taxon>Bacteria</taxon>
        <taxon>Bacillati</taxon>
        <taxon>Actinomycetota</taxon>
        <taxon>Actinomycetes</taxon>
        <taxon>Streptosporangiales</taxon>
        <taxon>Streptosporangiaceae</taxon>
        <taxon>Sphaerisporangium</taxon>
    </lineage>
</organism>
<protein>
    <submittedName>
        <fullName evidence="1">Uncharacterized protein</fullName>
    </submittedName>
</protein>
<evidence type="ECO:0000313" key="2">
    <source>
        <dbReference type="Proteomes" id="UP000555564"/>
    </source>
</evidence>
<dbReference type="Proteomes" id="UP000555564">
    <property type="component" value="Unassembled WGS sequence"/>
</dbReference>
<gene>
    <name evidence="1" type="ORF">BJ992_000279</name>
</gene>
<proteinExistence type="predicted"/>
<dbReference type="AlphaFoldDB" id="A0A7X0IBE6"/>
<accession>A0A7X0IBE6</accession>
<comment type="caution">
    <text evidence="1">The sequence shown here is derived from an EMBL/GenBank/DDBJ whole genome shotgun (WGS) entry which is preliminary data.</text>
</comment>
<dbReference type="EMBL" id="JACHIU010000001">
    <property type="protein sequence ID" value="MBB6470848.1"/>
    <property type="molecule type" value="Genomic_DNA"/>
</dbReference>
<name>A0A7X0IBE6_9ACTN</name>
<sequence>MIKKKTLPVRRLESVKASSPVDVCVVQPTA</sequence>
<evidence type="ECO:0000313" key="1">
    <source>
        <dbReference type="EMBL" id="MBB6470848.1"/>
    </source>
</evidence>
<reference evidence="1 2" key="1">
    <citation type="submission" date="2020-08" db="EMBL/GenBank/DDBJ databases">
        <title>Sequencing the genomes of 1000 actinobacteria strains.</title>
        <authorList>
            <person name="Klenk H.-P."/>
        </authorList>
    </citation>
    <scope>NUCLEOTIDE SEQUENCE [LARGE SCALE GENOMIC DNA]</scope>
    <source>
        <strain evidence="1 2">DSM 44936</strain>
    </source>
</reference>
<keyword evidence="2" id="KW-1185">Reference proteome</keyword>